<evidence type="ECO:0000313" key="2">
    <source>
        <dbReference type="EMBL" id="KAL3811838.1"/>
    </source>
</evidence>
<dbReference type="EMBL" id="JALLPB020000231">
    <property type="protein sequence ID" value="KAL3811838.1"/>
    <property type="molecule type" value="Genomic_DNA"/>
</dbReference>
<evidence type="ECO:0000313" key="3">
    <source>
        <dbReference type="Proteomes" id="UP001530377"/>
    </source>
</evidence>
<reference evidence="2 3" key="1">
    <citation type="submission" date="2024-10" db="EMBL/GenBank/DDBJ databases">
        <title>Updated reference genomes for cyclostephanoid diatoms.</title>
        <authorList>
            <person name="Roberts W.R."/>
            <person name="Alverson A.J."/>
        </authorList>
    </citation>
    <scope>NUCLEOTIDE SEQUENCE [LARGE SCALE GENOMIC DNA]</scope>
    <source>
        <strain evidence="2 3">AJA228-03</strain>
    </source>
</reference>
<organism evidence="2 3">
    <name type="scientific">Cyclostephanos tholiformis</name>
    <dbReference type="NCBI Taxonomy" id="382380"/>
    <lineage>
        <taxon>Eukaryota</taxon>
        <taxon>Sar</taxon>
        <taxon>Stramenopiles</taxon>
        <taxon>Ochrophyta</taxon>
        <taxon>Bacillariophyta</taxon>
        <taxon>Coscinodiscophyceae</taxon>
        <taxon>Thalassiosirophycidae</taxon>
        <taxon>Stephanodiscales</taxon>
        <taxon>Stephanodiscaceae</taxon>
        <taxon>Cyclostephanos</taxon>
    </lineage>
</organism>
<feature type="compositionally biased region" description="Acidic residues" evidence="1">
    <location>
        <begin position="130"/>
        <end position="139"/>
    </location>
</feature>
<accession>A0ABD3RG48</accession>
<proteinExistence type="predicted"/>
<gene>
    <name evidence="2" type="ORF">ACHAXA_004265</name>
</gene>
<sequence>MHPYTSDDDDVYDHAAAAALDGDAVTEWIRDALREYEQVAALCNSQLMLANAVVAANPSSSTSVPNRIDDNEDDWGNYANPRTLSMELRRLEVSEYLANYHLAIDDVRRTHASLKARVSPCARRRNRRDDDDDDDDGGVGDDRLFRRRSRRPTTMATNVAFEFHVELAERVIRTATRSSTGMCGILHENGIVDLPSDVDRESYIVALASLRASISRLAAEFGGEGEGGGGGGVGVALFDSMRDVIAKGEGGW</sequence>
<dbReference type="Proteomes" id="UP001530377">
    <property type="component" value="Unassembled WGS sequence"/>
</dbReference>
<feature type="region of interest" description="Disordered" evidence="1">
    <location>
        <begin position="118"/>
        <end position="145"/>
    </location>
</feature>
<name>A0ABD3RG48_9STRA</name>
<dbReference type="AlphaFoldDB" id="A0ABD3RG48"/>
<keyword evidence="3" id="KW-1185">Reference proteome</keyword>
<evidence type="ECO:0000256" key="1">
    <source>
        <dbReference type="SAM" id="MobiDB-lite"/>
    </source>
</evidence>
<comment type="caution">
    <text evidence="2">The sequence shown here is derived from an EMBL/GenBank/DDBJ whole genome shotgun (WGS) entry which is preliminary data.</text>
</comment>
<protein>
    <submittedName>
        <fullName evidence="2">Uncharacterized protein</fullName>
    </submittedName>
</protein>